<protein>
    <recommendedName>
        <fullName evidence="3">M6 metalloprotease</fullName>
    </recommendedName>
</protein>
<gene>
    <name evidence="1" type="ORF">E8E13_000838</name>
</gene>
<dbReference type="OrthoDB" id="3941110at2759"/>
<evidence type="ECO:0000313" key="2">
    <source>
        <dbReference type="Proteomes" id="UP000801428"/>
    </source>
</evidence>
<dbReference type="PANTHER" id="PTHR41775:SF1">
    <property type="entry name" value="PEPTIDASE M6-LIKE DOMAIN-CONTAINING PROTEIN"/>
    <property type="match status" value="1"/>
</dbReference>
<evidence type="ECO:0000313" key="1">
    <source>
        <dbReference type="EMBL" id="KAF2993101.1"/>
    </source>
</evidence>
<accession>A0A9P4T4B2</accession>
<sequence length="291" mass="31247">MSYGKLDLQMEPQLDRFYRMPSRSDTYNYKRGLTTEDHLRYVNDALKAVGSAVSYSGINVLYVVAAKGAKEISFSPTLMVSVTAPDGTVIGNSVTYGQDMYDTWGFKTVNHETGHTMGLPDLYPYSNGTTTQWVGGFDMMGLISGQSPDYLALLKWQLGWITTSQVSCVNTTGTSTHRLSPVEVQGGTEKLIMVPVDGNRSILAEVRSTLGANSGACGTGVLIYEAWSDIESGYGPIRVIDSTPNSSGCGSSGAELNDSPYKVGSTYDSGAGISIAVKAKEGEEYIVEVSR</sequence>
<dbReference type="EMBL" id="SWKU01000060">
    <property type="protein sequence ID" value="KAF2993101.1"/>
    <property type="molecule type" value="Genomic_DNA"/>
</dbReference>
<keyword evidence="2" id="KW-1185">Reference proteome</keyword>
<evidence type="ECO:0008006" key="3">
    <source>
        <dbReference type="Google" id="ProtNLM"/>
    </source>
</evidence>
<organism evidence="1 2">
    <name type="scientific">Curvularia kusanoi</name>
    <name type="common">Cochliobolus kusanoi</name>
    <dbReference type="NCBI Taxonomy" id="90978"/>
    <lineage>
        <taxon>Eukaryota</taxon>
        <taxon>Fungi</taxon>
        <taxon>Dikarya</taxon>
        <taxon>Ascomycota</taxon>
        <taxon>Pezizomycotina</taxon>
        <taxon>Dothideomycetes</taxon>
        <taxon>Pleosporomycetidae</taxon>
        <taxon>Pleosporales</taxon>
        <taxon>Pleosporineae</taxon>
        <taxon>Pleosporaceae</taxon>
        <taxon>Curvularia</taxon>
    </lineage>
</organism>
<proteinExistence type="predicted"/>
<dbReference type="SUPFAM" id="SSF55486">
    <property type="entry name" value="Metalloproteases ('zincins'), catalytic domain"/>
    <property type="match status" value="1"/>
</dbReference>
<dbReference type="AlphaFoldDB" id="A0A9P4T4B2"/>
<comment type="caution">
    <text evidence="1">The sequence shown here is derived from an EMBL/GenBank/DDBJ whole genome shotgun (WGS) entry which is preliminary data.</text>
</comment>
<dbReference type="PANTHER" id="PTHR41775">
    <property type="entry name" value="SECRETED PROTEIN-RELATED"/>
    <property type="match status" value="1"/>
</dbReference>
<reference evidence="1" key="1">
    <citation type="submission" date="2019-04" db="EMBL/GenBank/DDBJ databases">
        <title>Sequencing of skin fungus with MAO and IRED activity.</title>
        <authorList>
            <person name="Marsaioli A.J."/>
            <person name="Bonatto J.M.C."/>
            <person name="Reis Junior O."/>
        </authorList>
    </citation>
    <scope>NUCLEOTIDE SEQUENCE</scope>
    <source>
        <strain evidence="1">30M1</strain>
    </source>
</reference>
<dbReference type="Proteomes" id="UP000801428">
    <property type="component" value="Unassembled WGS sequence"/>
</dbReference>
<name>A0A9P4T4B2_CURKU</name>